<accession>A0A820RTB3</accession>
<evidence type="ECO:0000313" key="5">
    <source>
        <dbReference type="Proteomes" id="UP000663873"/>
    </source>
</evidence>
<evidence type="ECO:0000313" key="3">
    <source>
        <dbReference type="EMBL" id="CAF4442124.1"/>
    </source>
</evidence>
<dbReference type="Proteomes" id="UP000663848">
    <property type="component" value="Unassembled WGS sequence"/>
</dbReference>
<dbReference type="PROSITE" id="PS51644">
    <property type="entry name" value="HTH_OST"/>
    <property type="match status" value="1"/>
</dbReference>
<proteinExistence type="predicted"/>
<dbReference type="Proteomes" id="UP000663873">
    <property type="component" value="Unassembled WGS sequence"/>
</dbReference>
<evidence type="ECO:0000313" key="2">
    <source>
        <dbReference type="EMBL" id="CAF4273806.1"/>
    </source>
</evidence>
<organism evidence="3 5">
    <name type="scientific">Rotaria socialis</name>
    <dbReference type="NCBI Taxonomy" id="392032"/>
    <lineage>
        <taxon>Eukaryota</taxon>
        <taxon>Metazoa</taxon>
        <taxon>Spiralia</taxon>
        <taxon>Gnathifera</taxon>
        <taxon>Rotifera</taxon>
        <taxon>Eurotatoria</taxon>
        <taxon>Bdelloidea</taxon>
        <taxon>Philodinida</taxon>
        <taxon>Philodinidae</taxon>
        <taxon>Rotaria</taxon>
    </lineage>
</organism>
<dbReference type="EMBL" id="CAJOBR010001541">
    <property type="protein sequence ID" value="CAF4616318.1"/>
    <property type="molecule type" value="Genomic_DNA"/>
</dbReference>
<feature type="domain" description="HTH OST-type" evidence="1">
    <location>
        <begin position="8"/>
        <end position="88"/>
    </location>
</feature>
<dbReference type="InterPro" id="IPR041966">
    <property type="entry name" value="LOTUS-like"/>
</dbReference>
<dbReference type="Pfam" id="PF12872">
    <property type="entry name" value="OST-HTH"/>
    <property type="match status" value="2"/>
</dbReference>
<comment type="caution">
    <text evidence="3">The sequence shown here is derived from an EMBL/GenBank/DDBJ whole genome shotgun (WGS) entry which is preliminary data.</text>
</comment>
<dbReference type="EMBL" id="CAJOBP010004500">
    <property type="protein sequence ID" value="CAF4442124.1"/>
    <property type="molecule type" value="Genomic_DNA"/>
</dbReference>
<dbReference type="InterPro" id="IPR025605">
    <property type="entry name" value="OST-HTH/LOTUS_dom"/>
</dbReference>
<keyword evidence="5" id="KW-1185">Reference proteome</keyword>
<sequence>MASSSSTSYDSVKQEIYQLYASSLIPSIDAGLTLTEFCREYERRYNHGPIPYHDLGYETLSRFLGSMKDIILMNYKEWPTRCYLNENGDVNQRTEKIRVRTGTETYDEVKNNIYSILTSSISIKYGLSFTELCQQYSSENDGRQLPFAQLGYATLTDLLKTMWDVGEINYQVAVDYCEGFFKKSDVFRSHPYTDSSDIQWENYYKKTISLDAHDSSNFAFNLLSSTYWSLLVEIFNHSLTEGITSEKWKDSRKLFLAKKGFIYGPAAARPISLLDVFLKVNENLFQIRFANTLERNQEYYCLSHKFQT</sequence>
<dbReference type="Gene3D" id="3.30.420.610">
    <property type="entry name" value="LOTUS domain-like"/>
    <property type="match status" value="2"/>
</dbReference>
<gene>
    <name evidence="2" type="ORF">HFQ381_LOCUS11832</name>
    <name evidence="4" type="ORF">QYT958_LOCUS12561</name>
    <name evidence="3" type="ORF">UJA718_LOCUS22175</name>
</gene>
<evidence type="ECO:0000313" key="4">
    <source>
        <dbReference type="EMBL" id="CAF4616318.1"/>
    </source>
</evidence>
<protein>
    <recommendedName>
        <fullName evidence="1">HTH OST-type domain-containing protein</fullName>
    </recommendedName>
</protein>
<reference evidence="3" key="1">
    <citation type="submission" date="2021-02" db="EMBL/GenBank/DDBJ databases">
        <authorList>
            <person name="Nowell W R."/>
        </authorList>
    </citation>
    <scope>NUCLEOTIDE SEQUENCE</scope>
</reference>
<dbReference type="AlphaFoldDB" id="A0A820RTB3"/>
<dbReference type="Proteomes" id="UP000663851">
    <property type="component" value="Unassembled WGS sequence"/>
</dbReference>
<evidence type="ECO:0000259" key="1">
    <source>
        <dbReference type="PROSITE" id="PS51644"/>
    </source>
</evidence>
<dbReference type="EMBL" id="CAJOBO010000694">
    <property type="protein sequence ID" value="CAF4273806.1"/>
    <property type="molecule type" value="Genomic_DNA"/>
</dbReference>
<name>A0A820RTB3_9BILA</name>